<evidence type="ECO:0000259" key="5">
    <source>
        <dbReference type="PROSITE" id="PS50865"/>
    </source>
</evidence>
<dbReference type="Pfam" id="PF01753">
    <property type="entry name" value="zf-MYND"/>
    <property type="match status" value="1"/>
</dbReference>
<keyword evidence="1" id="KW-0479">Metal-binding</keyword>
<accession>S7Q545</accession>
<dbReference type="Gene3D" id="6.10.140.2220">
    <property type="match status" value="1"/>
</dbReference>
<dbReference type="PROSITE" id="PS50865">
    <property type="entry name" value="ZF_MYND_2"/>
    <property type="match status" value="1"/>
</dbReference>
<keyword evidence="3" id="KW-0862">Zinc</keyword>
<protein>
    <recommendedName>
        <fullName evidence="5">MYND-type domain-containing protein</fullName>
    </recommendedName>
</protein>
<dbReference type="RefSeq" id="XP_007866313.1">
    <property type="nucleotide sequence ID" value="XM_007868122.1"/>
</dbReference>
<dbReference type="KEGG" id="gtr:GLOTRDRAFT_111140"/>
<name>S7Q545_GLOTA</name>
<dbReference type="GeneID" id="19299342"/>
<dbReference type="SUPFAM" id="SSF144232">
    <property type="entry name" value="HIT/MYND zinc finger-like"/>
    <property type="match status" value="1"/>
</dbReference>
<dbReference type="GO" id="GO:0008270">
    <property type="term" value="F:zinc ion binding"/>
    <property type="evidence" value="ECO:0007669"/>
    <property type="project" value="UniProtKB-KW"/>
</dbReference>
<dbReference type="HOGENOM" id="CLU_2109301_0_0_1"/>
<evidence type="ECO:0000313" key="6">
    <source>
        <dbReference type="EMBL" id="EPQ55151.1"/>
    </source>
</evidence>
<evidence type="ECO:0000313" key="7">
    <source>
        <dbReference type="Proteomes" id="UP000030669"/>
    </source>
</evidence>
<evidence type="ECO:0000256" key="1">
    <source>
        <dbReference type="ARBA" id="ARBA00022723"/>
    </source>
</evidence>
<organism evidence="6 7">
    <name type="scientific">Gloeophyllum trabeum (strain ATCC 11539 / FP-39264 / Madison 617)</name>
    <name type="common">Brown rot fungus</name>
    <dbReference type="NCBI Taxonomy" id="670483"/>
    <lineage>
        <taxon>Eukaryota</taxon>
        <taxon>Fungi</taxon>
        <taxon>Dikarya</taxon>
        <taxon>Basidiomycota</taxon>
        <taxon>Agaricomycotina</taxon>
        <taxon>Agaricomycetes</taxon>
        <taxon>Gloeophyllales</taxon>
        <taxon>Gloeophyllaceae</taxon>
        <taxon>Gloeophyllum</taxon>
    </lineage>
</organism>
<sequence>MHLLEKYKNVPRATRQRHSWSVMSLPARWECIDLFGCEYKNCPEKAALLEIQQARKKGTRDPVLEDRLFRWGAEARICSSCKYVSYCGRDCQTADWQNHKAKCKEETAKGKDEEI</sequence>
<reference evidence="6 7" key="1">
    <citation type="journal article" date="2012" name="Science">
        <title>The Paleozoic origin of enzymatic lignin decomposition reconstructed from 31 fungal genomes.</title>
        <authorList>
            <person name="Floudas D."/>
            <person name="Binder M."/>
            <person name="Riley R."/>
            <person name="Barry K."/>
            <person name="Blanchette R.A."/>
            <person name="Henrissat B."/>
            <person name="Martinez A.T."/>
            <person name="Otillar R."/>
            <person name="Spatafora J.W."/>
            <person name="Yadav J.S."/>
            <person name="Aerts A."/>
            <person name="Benoit I."/>
            <person name="Boyd A."/>
            <person name="Carlson A."/>
            <person name="Copeland A."/>
            <person name="Coutinho P.M."/>
            <person name="de Vries R.P."/>
            <person name="Ferreira P."/>
            <person name="Findley K."/>
            <person name="Foster B."/>
            <person name="Gaskell J."/>
            <person name="Glotzer D."/>
            <person name="Gorecki P."/>
            <person name="Heitman J."/>
            <person name="Hesse C."/>
            <person name="Hori C."/>
            <person name="Igarashi K."/>
            <person name="Jurgens J.A."/>
            <person name="Kallen N."/>
            <person name="Kersten P."/>
            <person name="Kohler A."/>
            <person name="Kuees U."/>
            <person name="Kumar T.K.A."/>
            <person name="Kuo A."/>
            <person name="LaButti K."/>
            <person name="Larrondo L.F."/>
            <person name="Lindquist E."/>
            <person name="Ling A."/>
            <person name="Lombard V."/>
            <person name="Lucas S."/>
            <person name="Lundell T."/>
            <person name="Martin R."/>
            <person name="McLaughlin D.J."/>
            <person name="Morgenstern I."/>
            <person name="Morin E."/>
            <person name="Murat C."/>
            <person name="Nagy L.G."/>
            <person name="Nolan M."/>
            <person name="Ohm R.A."/>
            <person name="Patyshakuliyeva A."/>
            <person name="Rokas A."/>
            <person name="Ruiz-Duenas F.J."/>
            <person name="Sabat G."/>
            <person name="Salamov A."/>
            <person name="Samejima M."/>
            <person name="Schmutz J."/>
            <person name="Slot J.C."/>
            <person name="St John F."/>
            <person name="Stenlid J."/>
            <person name="Sun H."/>
            <person name="Sun S."/>
            <person name="Syed K."/>
            <person name="Tsang A."/>
            <person name="Wiebenga A."/>
            <person name="Young D."/>
            <person name="Pisabarro A."/>
            <person name="Eastwood D.C."/>
            <person name="Martin F."/>
            <person name="Cullen D."/>
            <person name="Grigoriev I.V."/>
            <person name="Hibbett D.S."/>
        </authorList>
    </citation>
    <scope>NUCLEOTIDE SEQUENCE [LARGE SCALE GENOMIC DNA]</scope>
    <source>
        <strain evidence="6 7">ATCC 11539</strain>
    </source>
</reference>
<dbReference type="InterPro" id="IPR002893">
    <property type="entry name" value="Znf_MYND"/>
</dbReference>
<dbReference type="AlphaFoldDB" id="S7Q545"/>
<keyword evidence="7" id="KW-1185">Reference proteome</keyword>
<keyword evidence="2 4" id="KW-0863">Zinc-finger</keyword>
<dbReference type="EMBL" id="KB469302">
    <property type="protein sequence ID" value="EPQ55151.1"/>
    <property type="molecule type" value="Genomic_DNA"/>
</dbReference>
<gene>
    <name evidence="6" type="ORF">GLOTRDRAFT_111140</name>
</gene>
<proteinExistence type="predicted"/>
<dbReference type="OrthoDB" id="10257049at2759"/>
<dbReference type="eggNOG" id="ENOG502SRVY">
    <property type="taxonomic scope" value="Eukaryota"/>
</dbReference>
<dbReference type="Proteomes" id="UP000030669">
    <property type="component" value="Unassembled WGS sequence"/>
</dbReference>
<feature type="domain" description="MYND-type" evidence="5">
    <location>
        <begin position="39"/>
        <end position="103"/>
    </location>
</feature>
<evidence type="ECO:0000256" key="4">
    <source>
        <dbReference type="PROSITE-ProRule" id="PRU00134"/>
    </source>
</evidence>
<evidence type="ECO:0000256" key="2">
    <source>
        <dbReference type="ARBA" id="ARBA00022771"/>
    </source>
</evidence>
<evidence type="ECO:0000256" key="3">
    <source>
        <dbReference type="ARBA" id="ARBA00022833"/>
    </source>
</evidence>